<name>A0A9W9KE08_9EURO</name>
<keyword evidence="1" id="KW-0472">Membrane</keyword>
<accession>A0A9W9KE08</accession>
<protein>
    <submittedName>
        <fullName evidence="2">Uncharacterized protein</fullName>
    </submittedName>
</protein>
<keyword evidence="1" id="KW-0812">Transmembrane</keyword>
<dbReference type="AlphaFoldDB" id="A0A9W9KE08"/>
<evidence type="ECO:0000256" key="1">
    <source>
        <dbReference type="SAM" id="Phobius"/>
    </source>
</evidence>
<dbReference type="RefSeq" id="XP_056513084.1">
    <property type="nucleotide sequence ID" value="XM_056655057.1"/>
</dbReference>
<keyword evidence="3" id="KW-1185">Reference proteome</keyword>
<dbReference type="GeneID" id="81394225"/>
<comment type="caution">
    <text evidence="2">The sequence shown here is derived from an EMBL/GenBank/DDBJ whole genome shotgun (WGS) entry which is preliminary data.</text>
</comment>
<sequence>MYQQWLFALYHRSKTGCLAQDVTITWGSFAPKDRGILLDDLSYALRSSRGNDCSTDLNGAIDQRCQLILPGRPARGIGRQGNYSPWISKGCFMLELALDVHNDAEVLLAAWISLGLLVKKCDDKVVLSVLSSAVMGLIYPLVNVGLGD</sequence>
<evidence type="ECO:0000313" key="2">
    <source>
        <dbReference type="EMBL" id="KAJ5102253.1"/>
    </source>
</evidence>
<reference evidence="2" key="1">
    <citation type="submission" date="2022-11" db="EMBL/GenBank/DDBJ databases">
        <authorList>
            <person name="Petersen C."/>
        </authorList>
    </citation>
    <scope>NUCLEOTIDE SEQUENCE</scope>
    <source>
        <strain evidence="2">IBT 34128</strain>
    </source>
</reference>
<reference evidence="2" key="2">
    <citation type="journal article" date="2023" name="IMA Fungus">
        <title>Comparative genomic study of the Penicillium genus elucidates a diverse pangenome and 15 lateral gene transfer events.</title>
        <authorList>
            <person name="Petersen C."/>
            <person name="Sorensen T."/>
            <person name="Nielsen M.R."/>
            <person name="Sondergaard T.E."/>
            <person name="Sorensen J.L."/>
            <person name="Fitzpatrick D.A."/>
            <person name="Frisvad J.C."/>
            <person name="Nielsen K.L."/>
        </authorList>
    </citation>
    <scope>NUCLEOTIDE SEQUENCE</scope>
    <source>
        <strain evidence="2">IBT 34128</strain>
    </source>
</reference>
<dbReference type="EMBL" id="JAPMSZ010000005">
    <property type="protein sequence ID" value="KAJ5102253.1"/>
    <property type="molecule type" value="Genomic_DNA"/>
</dbReference>
<proteinExistence type="predicted"/>
<evidence type="ECO:0000313" key="3">
    <source>
        <dbReference type="Proteomes" id="UP001141434"/>
    </source>
</evidence>
<gene>
    <name evidence="2" type="ORF">NUU61_004475</name>
</gene>
<feature type="transmembrane region" description="Helical" evidence="1">
    <location>
        <begin position="125"/>
        <end position="142"/>
    </location>
</feature>
<keyword evidence="1" id="KW-1133">Transmembrane helix</keyword>
<organism evidence="2 3">
    <name type="scientific">Penicillium alfredii</name>
    <dbReference type="NCBI Taxonomy" id="1506179"/>
    <lineage>
        <taxon>Eukaryota</taxon>
        <taxon>Fungi</taxon>
        <taxon>Dikarya</taxon>
        <taxon>Ascomycota</taxon>
        <taxon>Pezizomycotina</taxon>
        <taxon>Eurotiomycetes</taxon>
        <taxon>Eurotiomycetidae</taxon>
        <taxon>Eurotiales</taxon>
        <taxon>Aspergillaceae</taxon>
        <taxon>Penicillium</taxon>
    </lineage>
</organism>
<dbReference type="Proteomes" id="UP001141434">
    <property type="component" value="Unassembled WGS sequence"/>
</dbReference>